<feature type="transmembrane region" description="Helical" evidence="5">
    <location>
        <begin position="444"/>
        <end position="464"/>
    </location>
</feature>
<feature type="transmembrane region" description="Helical" evidence="5">
    <location>
        <begin position="476"/>
        <end position="496"/>
    </location>
</feature>
<evidence type="ECO:0000256" key="2">
    <source>
        <dbReference type="ARBA" id="ARBA00022692"/>
    </source>
</evidence>
<dbReference type="PROSITE" id="PS50850">
    <property type="entry name" value="MFS"/>
    <property type="match status" value="1"/>
</dbReference>
<proteinExistence type="predicted"/>
<dbReference type="SUPFAM" id="SSF103473">
    <property type="entry name" value="MFS general substrate transporter"/>
    <property type="match status" value="1"/>
</dbReference>
<dbReference type="OMA" id="FETQFTR"/>
<sequence>MSTTMNHAKDAMNAEHFEMPDKGALPEPQHSNGDLQLINTIGEVRRIPIPSNDPNDPLNYSKWRKLGILICCCWFSIFSLVLVGGLGPILGVFIGLYAPMGKTVQEVVNLTTYPSLVMAFGSFLILPLSMMFGRRPILLGCSILLLGSTIGAGASDSYNTHMACRILQGIAAGATESVLPLIITDMSFVDERGLWFGVYWGSQNLINTVFGISCSYLVAATSWRWFYYVLAIFAAAGLVLSFFLLSETRYTRSPASMNGQVVVTDEWGVTHFLSDAEARERLGDVHESDQQDHREKTYLQHLNPISGTAPNALRLGLGAEIKMLQACSSPGVIYAILTSSIALGVGIAMSLVYASILTTEFHWSEKSIGLVNAGILPASFAAMFYAGWCGDKMNLWLAKRRGGVHLPEDTLVQLILPFIVGAIGIIIFAITANSPQNHSSWGIIMGWTLYEFAFIVVLITTTHFGSEAFPKNPGPALVVVIGVKNIISFGASFGIVPMVHAYNYLTAFMILFGIYVGIFLLGIPVYFFNPRWRAYMAKKQEN</sequence>
<dbReference type="Gene3D" id="1.20.1250.20">
    <property type="entry name" value="MFS general substrate transporter like domains"/>
    <property type="match status" value="1"/>
</dbReference>
<evidence type="ECO:0000259" key="6">
    <source>
        <dbReference type="PROSITE" id="PS50850"/>
    </source>
</evidence>
<organism evidence="7 8">
    <name type="scientific">Aureobasidium subglaciale (strain EXF-2481)</name>
    <name type="common">Aureobasidium pullulans var. subglaciale</name>
    <dbReference type="NCBI Taxonomy" id="1043005"/>
    <lineage>
        <taxon>Eukaryota</taxon>
        <taxon>Fungi</taxon>
        <taxon>Dikarya</taxon>
        <taxon>Ascomycota</taxon>
        <taxon>Pezizomycotina</taxon>
        <taxon>Dothideomycetes</taxon>
        <taxon>Dothideomycetidae</taxon>
        <taxon>Dothideales</taxon>
        <taxon>Saccotheciaceae</taxon>
        <taxon>Aureobasidium</taxon>
    </lineage>
</organism>
<feature type="transmembrane region" description="Helical" evidence="5">
    <location>
        <begin position="411"/>
        <end position="432"/>
    </location>
</feature>
<feature type="transmembrane region" description="Helical" evidence="5">
    <location>
        <begin position="225"/>
        <end position="245"/>
    </location>
</feature>
<dbReference type="PANTHER" id="PTHR23502:SF139">
    <property type="entry name" value="MAJOR FACILITATOR SUPERFAMILY (MFS) PROFILE DOMAIN-CONTAINING PROTEIN-RELATED"/>
    <property type="match status" value="1"/>
</dbReference>
<dbReference type="OrthoDB" id="268400at2759"/>
<dbReference type="AlphaFoldDB" id="A0A074Y314"/>
<dbReference type="STRING" id="1043005.A0A074Y314"/>
<evidence type="ECO:0000256" key="5">
    <source>
        <dbReference type="SAM" id="Phobius"/>
    </source>
</evidence>
<protein>
    <recommendedName>
        <fullName evidence="6">Major facilitator superfamily (MFS) profile domain-containing protein</fullName>
    </recommendedName>
</protein>
<dbReference type="InterPro" id="IPR036259">
    <property type="entry name" value="MFS_trans_sf"/>
</dbReference>
<dbReference type="InParanoid" id="A0A074Y314"/>
<gene>
    <name evidence="7" type="ORF">AUEXF2481DRAFT_32365</name>
</gene>
<dbReference type="InterPro" id="IPR020846">
    <property type="entry name" value="MFS_dom"/>
</dbReference>
<evidence type="ECO:0000256" key="3">
    <source>
        <dbReference type="ARBA" id="ARBA00022989"/>
    </source>
</evidence>
<dbReference type="Pfam" id="PF07690">
    <property type="entry name" value="MFS_1"/>
    <property type="match status" value="1"/>
</dbReference>
<dbReference type="PANTHER" id="PTHR23502">
    <property type="entry name" value="MAJOR FACILITATOR SUPERFAMILY"/>
    <property type="match status" value="1"/>
</dbReference>
<feature type="transmembrane region" description="Helical" evidence="5">
    <location>
        <begin position="368"/>
        <end position="390"/>
    </location>
</feature>
<dbReference type="EMBL" id="KL584772">
    <property type="protein sequence ID" value="KEQ92158.1"/>
    <property type="molecule type" value="Genomic_DNA"/>
</dbReference>
<evidence type="ECO:0000256" key="4">
    <source>
        <dbReference type="ARBA" id="ARBA00023136"/>
    </source>
</evidence>
<keyword evidence="3 5" id="KW-1133">Transmembrane helix</keyword>
<feature type="transmembrane region" description="Helical" evidence="5">
    <location>
        <begin position="502"/>
        <end position="528"/>
    </location>
</feature>
<feature type="transmembrane region" description="Helical" evidence="5">
    <location>
        <begin position="137"/>
        <end position="154"/>
    </location>
</feature>
<dbReference type="GO" id="GO:0022857">
    <property type="term" value="F:transmembrane transporter activity"/>
    <property type="evidence" value="ECO:0007669"/>
    <property type="project" value="InterPro"/>
</dbReference>
<evidence type="ECO:0000313" key="8">
    <source>
        <dbReference type="Proteomes" id="UP000030641"/>
    </source>
</evidence>
<accession>A0A074Y314</accession>
<evidence type="ECO:0000313" key="7">
    <source>
        <dbReference type="EMBL" id="KEQ92158.1"/>
    </source>
</evidence>
<name>A0A074Y314_AURSE</name>
<dbReference type="RefSeq" id="XP_013340645.1">
    <property type="nucleotide sequence ID" value="XM_013485191.1"/>
</dbReference>
<dbReference type="Proteomes" id="UP000030641">
    <property type="component" value="Unassembled WGS sequence"/>
</dbReference>
<keyword evidence="4 5" id="KW-0472">Membrane</keyword>
<feature type="domain" description="Major facilitator superfamily (MFS) profile" evidence="6">
    <location>
        <begin position="65"/>
        <end position="534"/>
    </location>
</feature>
<comment type="subcellular location">
    <subcellularLocation>
        <location evidence="1">Membrane</location>
        <topology evidence="1">Multi-pass membrane protein</topology>
    </subcellularLocation>
</comment>
<feature type="transmembrane region" description="Helical" evidence="5">
    <location>
        <begin position="66"/>
        <end position="98"/>
    </location>
</feature>
<dbReference type="HOGENOM" id="CLU_008455_13_4_1"/>
<feature type="transmembrane region" description="Helical" evidence="5">
    <location>
        <begin position="110"/>
        <end position="130"/>
    </location>
</feature>
<dbReference type="InterPro" id="IPR011701">
    <property type="entry name" value="MFS"/>
</dbReference>
<keyword evidence="8" id="KW-1185">Reference proteome</keyword>
<keyword evidence="2 5" id="KW-0812">Transmembrane</keyword>
<dbReference type="GeneID" id="25364632"/>
<dbReference type="GO" id="GO:0005886">
    <property type="term" value="C:plasma membrane"/>
    <property type="evidence" value="ECO:0007669"/>
    <property type="project" value="TreeGrafter"/>
</dbReference>
<evidence type="ECO:0000256" key="1">
    <source>
        <dbReference type="ARBA" id="ARBA00004141"/>
    </source>
</evidence>
<reference evidence="7 8" key="1">
    <citation type="journal article" date="2014" name="BMC Genomics">
        <title>Genome sequencing of four Aureobasidium pullulans varieties: biotechnological potential, stress tolerance, and description of new species.</title>
        <authorList>
            <person name="Gostin Ar C."/>
            <person name="Ohm R.A."/>
            <person name="Kogej T."/>
            <person name="Sonjak S."/>
            <person name="Turk M."/>
            <person name="Zajc J."/>
            <person name="Zalar P."/>
            <person name="Grube M."/>
            <person name="Sun H."/>
            <person name="Han J."/>
            <person name="Sharma A."/>
            <person name="Chiniquy J."/>
            <person name="Ngan C.Y."/>
            <person name="Lipzen A."/>
            <person name="Barry K."/>
            <person name="Grigoriev I.V."/>
            <person name="Gunde-Cimerman N."/>
        </authorList>
    </citation>
    <scope>NUCLEOTIDE SEQUENCE [LARGE SCALE GENOMIC DNA]</scope>
    <source>
        <strain evidence="7 8">EXF-2481</strain>
    </source>
</reference>
<feature type="transmembrane region" description="Helical" evidence="5">
    <location>
        <begin position="332"/>
        <end position="356"/>
    </location>
</feature>